<evidence type="ECO:0000313" key="2">
    <source>
        <dbReference type="Proteomes" id="UP000326903"/>
    </source>
</evidence>
<comment type="caution">
    <text evidence="1">The sequence shown here is derived from an EMBL/GenBank/DDBJ whole genome shotgun (WGS) entry which is preliminary data.</text>
</comment>
<dbReference type="AlphaFoldDB" id="A0A5J5IE43"/>
<proteinExistence type="predicted"/>
<accession>A0A5J5IE43</accession>
<name>A0A5J5IE43_9BACT</name>
<gene>
    <name evidence="1" type="ORF">FW778_16420</name>
</gene>
<dbReference type="RefSeq" id="WP_150415913.1">
    <property type="nucleotide sequence ID" value="NZ_VYQF01000005.1"/>
</dbReference>
<reference evidence="1 2" key="1">
    <citation type="submission" date="2019-09" db="EMBL/GenBank/DDBJ databases">
        <title>Draft genome sequence of Ginsengibacter sp. BR5-29.</title>
        <authorList>
            <person name="Im W.-T."/>
        </authorList>
    </citation>
    <scope>NUCLEOTIDE SEQUENCE [LARGE SCALE GENOMIC DNA]</scope>
    <source>
        <strain evidence="1 2">BR5-29</strain>
    </source>
</reference>
<dbReference type="PROSITE" id="PS51257">
    <property type="entry name" value="PROKAR_LIPOPROTEIN"/>
    <property type="match status" value="1"/>
</dbReference>
<dbReference type="EMBL" id="VYQF01000005">
    <property type="protein sequence ID" value="KAA9037678.1"/>
    <property type="molecule type" value="Genomic_DNA"/>
</dbReference>
<protein>
    <submittedName>
        <fullName evidence="1">Uncharacterized protein</fullName>
    </submittedName>
</protein>
<evidence type="ECO:0000313" key="1">
    <source>
        <dbReference type="EMBL" id="KAA9037678.1"/>
    </source>
</evidence>
<dbReference type="Proteomes" id="UP000326903">
    <property type="component" value="Unassembled WGS sequence"/>
</dbReference>
<sequence>MKLKNLLFPAIILIFFSCKKTTDTPTPSRQDTYVNADAGSTWHYHQADSSGNTPVNTDYTITSTTKDSSISGKTYHVYNVSNGNNQYLNISGNDYYQYDSLPAGLGTTAFERLYLKDNMNVGTGWSQTLSVTVPGIPIPVPVTLNYQIAEKGVSRTVNSQNYSDVIHVTATISSTLIPSADLTTSINSYYAKKYGLIENSTLVSLNYLGVVANVNVQTKIVSASLL</sequence>
<organism evidence="1 2">
    <name type="scientific">Ginsengibacter hankyongi</name>
    <dbReference type="NCBI Taxonomy" id="2607284"/>
    <lineage>
        <taxon>Bacteria</taxon>
        <taxon>Pseudomonadati</taxon>
        <taxon>Bacteroidota</taxon>
        <taxon>Chitinophagia</taxon>
        <taxon>Chitinophagales</taxon>
        <taxon>Chitinophagaceae</taxon>
        <taxon>Ginsengibacter</taxon>
    </lineage>
</organism>
<keyword evidence="2" id="KW-1185">Reference proteome</keyword>